<dbReference type="Pfam" id="PF11262">
    <property type="entry name" value="Tho2"/>
    <property type="match status" value="1"/>
</dbReference>
<gene>
    <name evidence="3" type="ORF">EV702DRAFT_1257169</name>
</gene>
<dbReference type="EMBL" id="JABBWD010000098">
    <property type="protein sequence ID" value="KAG1766234.1"/>
    <property type="molecule type" value="Genomic_DNA"/>
</dbReference>
<feature type="compositionally biased region" description="Basic and acidic residues" evidence="1">
    <location>
        <begin position="214"/>
        <end position="223"/>
    </location>
</feature>
<evidence type="ECO:0000256" key="1">
    <source>
        <dbReference type="SAM" id="MobiDB-lite"/>
    </source>
</evidence>
<reference evidence="3" key="1">
    <citation type="journal article" date="2020" name="New Phytol.">
        <title>Comparative genomics reveals dynamic genome evolution in host specialist ectomycorrhizal fungi.</title>
        <authorList>
            <person name="Lofgren L.A."/>
            <person name="Nguyen N.H."/>
            <person name="Vilgalys R."/>
            <person name="Ruytinx J."/>
            <person name="Liao H.L."/>
            <person name="Branco S."/>
            <person name="Kuo A."/>
            <person name="LaButti K."/>
            <person name="Lipzen A."/>
            <person name="Andreopoulos W."/>
            <person name="Pangilinan J."/>
            <person name="Riley R."/>
            <person name="Hundley H."/>
            <person name="Na H."/>
            <person name="Barry K."/>
            <person name="Grigoriev I.V."/>
            <person name="Stajich J.E."/>
            <person name="Kennedy P.G."/>
        </authorList>
    </citation>
    <scope>NUCLEOTIDE SEQUENCE</scope>
    <source>
        <strain evidence="3">DOB743</strain>
    </source>
</reference>
<feature type="region of interest" description="Disordered" evidence="1">
    <location>
        <begin position="151"/>
        <end position="223"/>
    </location>
</feature>
<accession>A0A9P6ZHS8</accession>
<feature type="region of interest" description="Disordered" evidence="1">
    <location>
        <begin position="116"/>
        <end position="137"/>
    </location>
</feature>
<protein>
    <recommendedName>
        <fullName evidence="2">THO complex subunitTHOC2 C-terminal domain-containing protein</fullName>
    </recommendedName>
</protein>
<organism evidence="3 4">
    <name type="scientific">Suillus placidus</name>
    <dbReference type="NCBI Taxonomy" id="48579"/>
    <lineage>
        <taxon>Eukaryota</taxon>
        <taxon>Fungi</taxon>
        <taxon>Dikarya</taxon>
        <taxon>Basidiomycota</taxon>
        <taxon>Agaricomycotina</taxon>
        <taxon>Agaricomycetes</taxon>
        <taxon>Agaricomycetidae</taxon>
        <taxon>Boletales</taxon>
        <taxon>Suillineae</taxon>
        <taxon>Suillaceae</taxon>
        <taxon>Suillus</taxon>
    </lineage>
</organism>
<dbReference type="OrthoDB" id="2758808at2759"/>
<comment type="caution">
    <text evidence="3">The sequence shown here is derived from an EMBL/GenBank/DDBJ whole genome shotgun (WGS) entry which is preliminary data.</text>
</comment>
<name>A0A9P6ZHS8_9AGAM</name>
<dbReference type="AlphaFoldDB" id="A0A9P6ZHS8"/>
<evidence type="ECO:0000313" key="4">
    <source>
        <dbReference type="Proteomes" id="UP000714275"/>
    </source>
</evidence>
<evidence type="ECO:0000313" key="3">
    <source>
        <dbReference type="EMBL" id="KAG1766234.1"/>
    </source>
</evidence>
<keyword evidence="4" id="KW-1185">Reference proteome</keyword>
<proteinExistence type="predicted"/>
<feature type="compositionally biased region" description="Polar residues" evidence="1">
    <location>
        <begin position="154"/>
        <end position="164"/>
    </location>
</feature>
<dbReference type="InterPro" id="IPR021418">
    <property type="entry name" value="THO_THOC2_C"/>
</dbReference>
<feature type="domain" description="THO complex subunitTHOC2 C-terminal" evidence="2">
    <location>
        <begin position="25"/>
        <end position="85"/>
    </location>
</feature>
<sequence length="223" mass="24771">MFVLKERNPSFTQPRTWFSATGSSNSVFEATEFMHVYNTIIVLKEILPVLPLDAVGDAGPAIDTAMEKFLEKEERGDLKILGRAIPRPEKVRRGVAKSDAMDVDVPSKELKLTQVPISEHNLRPTPRLHQGSSQNATQSTLTVNHKDALKIQRPPSSSSVQNSWEPPHSPRPITDEKQTQAFPSEAMPPPYAPSQTISAQELRETAKQSIGCRPPDRADDKRS</sequence>
<evidence type="ECO:0000259" key="2">
    <source>
        <dbReference type="Pfam" id="PF11262"/>
    </source>
</evidence>
<dbReference type="Proteomes" id="UP000714275">
    <property type="component" value="Unassembled WGS sequence"/>
</dbReference>